<organism evidence="2 3">
    <name type="scientific">Magnetofaba australis IT-1</name>
    <dbReference type="NCBI Taxonomy" id="1434232"/>
    <lineage>
        <taxon>Bacteria</taxon>
        <taxon>Pseudomonadati</taxon>
        <taxon>Pseudomonadota</taxon>
        <taxon>Magnetococcia</taxon>
        <taxon>Magnetococcales</taxon>
        <taxon>Magnetococcaceae</taxon>
        <taxon>Magnetofaba</taxon>
    </lineage>
</organism>
<dbReference type="Proteomes" id="UP000194003">
    <property type="component" value="Unassembled WGS sequence"/>
</dbReference>
<evidence type="ECO:0000256" key="1">
    <source>
        <dbReference type="SAM" id="MobiDB-lite"/>
    </source>
</evidence>
<gene>
    <name evidence="2" type="ORF">MAIT1_02218</name>
</gene>
<evidence type="ECO:0000313" key="3">
    <source>
        <dbReference type="Proteomes" id="UP000194003"/>
    </source>
</evidence>
<dbReference type="AlphaFoldDB" id="A0A1Y2K543"/>
<feature type="region of interest" description="Disordered" evidence="1">
    <location>
        <begin position="216"/>
        <end position="238"/>
    </location>
</feature>
<proteinExistence type="predicted"/>
<protein>
    <submittedName>
        <fullName evidence="2">Putative SapC family protein</fullName>
    </submittedName>
</protein>
<dbReference type="OrthoDB" id="9806524at2"/>
<evidence type="ECO:0000313" key="2">
    <source>
        <dbReference type="EMBL" id="OSM02125.1"/>
    </source>
</evidence>
<feature type="compositionally biased region" description="Basic and acidic residues" evidence="1">
    <location>
        <begin position="216"/>
        <end position="226"/>
    </location>
</feature>
<comment type="caution">
    <text evidence="2">The sequence shown here is derived from an EMBL/GenBank/DDBJ whole genome shotgun (WGS) entry which is preliminary data.</text>
</comment>
<reference evidence="2 3" key="1">
    <citation type="journal article" date="2016" name="BMC Genomics">
        <title>Combined genomic and structural analyses of a cultured magnetotactic bacterium reveals its niche adaptation to a dynamic environment.</title>
        <authorList>
            <person name="Araujo A.C."/>
            <person name="Morillo V."/>
            <person name="Cypriano J."/>
            <person name="Teixeira L.C."/>
            <person name="Leao P."/>
            <person name="Lyra S."/>
            <person name="Almeida L.G."/>
            <person name="Bazylinski D.A."/>
            <person name="Vasconcellos A.T."/>
            <person name="Abreu F."/>
            <person name="Lins U."/>
        </authorList>
    </citation>
    <scope>NUCLEOTIDE SEQUENCE [LARGE SCALE GENOMIC DNA]</scope>
    <source>
        <strain evidence="2 3">IT-1</strain>
    </source>
</reference>
<name>A0A1Y2K543_9PROT</name>
<dbReference type="STRING" id="1434232.MAIT1_02218"/>
<keyword evidence="3" id="KW-1185">Reference proteome</keyword>
<dbReference type="Pfam" id="PF07277">
    <property type="entry name" value="SapC"/>
    <property type="match status" value="1"/>
</dbReference>
<feature type="compositionally biased region" description="Basic residues" evidence="1">
    <location>
        <begin position="228"/>
        <end position="238"/>
    </location>
</feature>
<dbReference type="InterPro" id="IPR010836">
    <property type="entry name" value="SapC"/>
</dbReference>
<dbReference type="EMBL" id="LVJN01000020">
    <property type="protein sequence ID" value="OSM02125.1"/>
    <property type="molecule type" value="Genomic_DNA"/>
</dbReference>
<accession>A0A1Y2K543</accession>
<sequence>MGKGFRFAAPLNVISLSLPEFPAACRDYPVVFARSGDGKRLVSVAVTGLSGGENLFVDSDGVWREGCYIPAYARCYPFTLVEVTRAGEAENLVCVDEDGLDPHGERMFDNDGDPTPSWERMHRFLEESRAASRRTLAFLQALDERNIIAPFELRAAHGQGGEEQVIRGLYRVDEKRLAGLPEALLKSWVANGWLKRIHAHMISLDNFAQLARLRAARAESETEPANRRAPRARRMTPR</sequence>